<dbReference type="RefSeq" id="WP_229642809.1">
    <property type="nucleotide sequence ID" value="NZ_JADWDC010000105.1"/>
</dbReference>
<protein>
    <submittedName>
        <fullName evidence="1">Uncharacterized protein</fullName>
    </submittedName>
</protein>
<organism evidence="1 2">
    <name type="scientific">Waterburya agarophytonicola KI4</name>
    <dbReference type="NCBI Taxonomy" id="2874699"/>
    <lineage>
        <taxon>Bacteria</taxon>
        <taxon>Bacillati</taxon>
        <taxon>Cyanobacteriota</taxon>
        <taxon>Cyanophyceae</taxon>
        <taxon>Pleurocapsales</taxon>
        <taxon>Hyellaceae</taxon>
        <taxon>Waterburya</taxon>
        <taxon>Waterburya agarophytonicola</taxon>
    </lineage>
</organism>
<keyword evidence="2" id="KW-1185">Reference proteome</keyword>
<gene>
    <name evidence="1" type="ORF">I4641_22465</name>
</gene>
<comment type="caution">
    <text evidence="1">The sequence shown here is derived from an EMBL/GenBank/DDBJ whole genome shotgun (WGS) entry which is preliminary data.</text>
</comment>
<evidence type="ECO:0000313" key="1">
    <source>
        <dbReference type="EMBL" id="MCC0179712.1"/>
    </source>
</evidence>
<dbReference type="EMBL" id="JADWDC010000105">
    <property type="protein sequence ID" value="MCC0179712.1"/>
    <property type="molecule type" value="Genomic_DNA"/>
</dbReference>
<sequence>MFSEVMEFFGLEKELDHLGFFETTSQKHLAKELKVAIAQGRLIALSGVVGIGTE</sequence>
<proteinExistence type="predicted"/>
<evidence type="ECO:0000313" key="2">
    <source>
        <dbReference type="Proteomes" id="UP000729733"/>
    </source>
</evidence>
<reference evidence="1" key="1">
    <citation type="journal article" date="2021" name="Antonie Van Leeuwenhoek">
        <title>Draft genome and description of Waterburya agarophytonicola gen. nov. sp. nov. (Pleurocapsales, Cyanobacteria): a seaweed symbiont.</title>
        <authorList>
            <person name="Bonthond G."/>
            <person name="Shalygin S."/>
            <person name="Bayer T."/>
            <person name="Weinberger F."/>
        </authorList>
    </citation>
    <scope>NUCLEOTIDE SEQUENCE</scope>
    <source>
        <strain evidence="1">KI4</strain>
    </source>
</reference>
<dbReference type="AlphaFoldDB" id="A0A964FIA5"/>
<name>A0A964FIA5_9CYAN</name>
<dbReference type="Proteomes" id="UP000729733">
    <property type="component" value="Unassembled WGS sequence"/>
</dbReference>
<accession>A0A964FIA5</accession>